<dbReference type="Proteomes" id="UP001318040">
    <property type="component" value="Chromosome 62"/>
</dbReference>
<keyword evidence="8" id="KW-0472">Membrane</keyword>
<dbReference type="KEGG" id="pmrn:116955952"/>
<organism evidence="12 13">
    <name type="scientific">Petromyzon marinus</name>
    <name type="common">Sea lamprey</name>
    <dbReference type="NCBI Taxonomy" id="7757"/>
    <lineage>
        <taxon>Eukaryota</taxon>
        <taxon>Metazoa</taxon>
        <taxon>Chordata</taxon>
        <taxon>Craniata</taxon>
        <taxon>Vertebrata</taxon>
        <taxon>Cyclostomata</taxon>
        <taxon>Hyperoartia</taxon>
        <taxon>Petromyzontiformes</taxon>
        <taxon>Petromyzontidae</taxon>
        <taxon>Petromyzon</taxon>
    </lineage>
</organism>
<feature type="domain" description="Ig-like" evidence="11">
    <location>
        <begin position="98"/>
        <end position="214"/>
    </location>
</feature>
<sequence length="459" mass="51009">MSRYYKFPVLPSKIVVCFTHILLLNLKKYTMVLTYGHCMICNFYFSTIQSKMYTVTYCGSEDNSMMDRSLMGFLDNNYRLLCTSQPFTYRLCFLCSIPAGLVTLGTSQVEVDQLVNVNRGQEVTLRCVYTGTHIPGSITWWKVNGDSLMRIAIALPSSYRILNNTDFYGRLNFTNLTSELRNGSIRIEDLRFGDEGDFTCSFATLDVETQATISLTVNAPPNVSLELNPSQLIDGMGLVTVATCVAQEGKPAASITWSGLHQGSSSETTEVVPDGTVTVKSRYQMEPKYESHGRTLTCRVEHPAFEFPVNLSTTLDIHFPPNVSLELNPSQLVDGMGLVTVATCVAQEGQPAASITWSGLHQGSSTETTEMETDGKVTVRSEYRMEPTKESQGRTLTCRVEHPALKPPLVELSTTLDIHYKPSVSIAGYDGDWYVDKEAASLTCEADANPNIMHYLWDR</sequence>
<feature type="domain" description="Ig-like" evidence="11">
    <location>
        <begin position="221"/>
        <end position="312"/>
    </location>
</feature>
<dbReference type="InterPro" id="IPR013162">
    <property type="entry name" value="CD80_C2-set"/>
</dbReference>
<evidence type="ECO:0000313" key="13">
    <source>
        <dbReference type="RefSeq" id="XP_032833202.1"/>
    </source>
</evidence>
<dbReference type="Pfam" id="PF07686">
    <property type="entry name" value="V-set"/>
    <property type="match status" value="1"/>
</dbReference>
<dbReference type="GO" id="GO:0016020">
    <property type="term" value="C:membrane"/>
    <property type="evidence" value="ECO:0007669"/>
    <property type="project" value="UniProtKB-SubCell"/>
</dbReference>
<dbReference type="PANTHER" id="PTHR23277">
    <property type="entry name" value="NECTIN-RELATED"/>
    <property type="match status" value="1"/>
</dbReference>
<comment type="similarity">
    <text evidence="2">Belongs to the nectin family.</text>
</comment>
<dbReference type="AlphaFoldDB" id="A0AAJ7UBI0"/>
<feature type="domain" description="Ig-like" evidence="11">
    <location>
        <begin position="321"/>
        <end position="417"/>
    </location>
</feature>
<keyword evidence="3" id="KW-0812">Transmembrane</keyword>
<dbReference type="InterPro" id="IPR013783">
    <property type="entry name" value="Ig-like_fold"/>
</dbReference>
<dbReference type="InterPro" id="IPR036179">
    <property type="entry name" value="Ig-like_dom_sf"/>
</dbReference>
<keyword evidence="10" id="KW-0325">Glycoprotein</keyword>
<name>A0AAJ7UBI0_PETMA</name>
<evidence type="ECO:0000256" key="7">
    <source>
        <dbReference type="ARBA" id="ARBA00022989"/>
    </source>
</evidence>
<dbReference type="SUPFAM" id="SSF48726">
    <property type="entry name" value="Immunoglobulin"/>
    <property type="match status" value="3"/>
</dbReference>
<dbReference type="InterPro" id="IPR013106">
    <property type="entry name" value="Ig_V-set"/>
</dbReference>
<dbReference type="InterPro" id="IPR007110">
    <property type="entry name" value="Ig-like_dom"/>
</dbReference>
<comment type="subcellular location">
    <subcellularLocation>
        <location evidence="1">Membrane</location>
        <topology evidence="1">Single-pass membrane protein</topology>
    </subcellularLocation>
</comment>
<evidence type="ECO:0000256" key="3">
    <source>
        <dbReference type="ARBA" id="ARBA00022692"/>
    </source>
</evidence>
<evidence type="ECO:0000256" key="1">
    <source>
        <dbReference type="ARBA" id="ARBA00004167"/>
    </source>
</evidence>
<protein>
    <submittedName>
        <fullName evidence="13">Nectin-1-like isoform X1</fullName>
    </submittedName>
</protein>
<keyword evidence="5" id="KW-0677">Repeat</keyword>
<dbReference type="Pfam" id="PF08205">
    <property type="entry name" value="C2-set_2"/>
    <property type="match status" value="2"/>
</dbReference>
<keyword evidence="7" id="KW-1133">Transmembrane helix</keyword>
<dbReference type="PROSITE" id="PS50835">
    <property type="entry name" value="IG_LIKE"/>
    <property type="match status" value="4"/>
</dbReference>
<keyword evidence="6" id="KW-0130">Cell adhesion</keyword>
<dbReference type="InterPro" id="IPR003599">
    <property type="entry name" value="Ig_sub"/>
</dbReference>
<proteinExistence type="inferred from homology"/>
<accession>A0AAJ7UBI0</accession>
<evidence type="ECO:0000259" key="11">
    <source>
        <dbReference type="PROSITE" id="PS50835"/>
    </source>
</evidence>
<evidence type="ECO:0000256" key="2">
    <source>
        <dbReference type="ARBA" id="ARBA00007810"/>
    </source>
</evidence>
<evidence type="ECO:0000256" key="10">
    <source>
        <dbReference type="ARBA" id="ARBA00023180"/>
    </source>
</evidence>
<evidence type="ECO:0000256" key="8">
    <source>
        <dbReference type="ARBA" id="ARBA00023136"/>
    </source>
</evidence>
<dbReference type="GO" id="GO:0005912">
    <property type="term" value="C:adherens junction"/>
    <property type="evidence" value="ECO:0007669"/>
    <property type="project" value="TreeGrafter"/>
</dbReference>
<feature type="domain" description="Ig-like" evidence="11">
    <location>
        <begin position="422"/>
        <end position="459"/>
    </location>
</feature>
<evidence type="ECO:0000313" key="12">
    <source>
        <dbReference type="Proteomes" id="UP001318040"/>
    </source>
</evidence>
<gene>
    <name evidence="13" type="primary">LOC116955952</name>
</gene>
<dbReference type="GO" id="GO:0007156">
    <property type="term" value="P:homophilic cell adhesion via plasma membrane adhesion molecules"/>
    <property type="evidence" value="ECO:0007669"/>
    <property type="project" value="TreeGrafter"/>
</dbReference>
<dbReference type="GO" id="GO:0007157">
    <property type="term" value="P:heterophilic cell-cell adhesion via plasma membrane cell adhesion molecules"/>
    <property type="evidence" value="ECO:0007669"/>
    <property type="project" value="TreeGrafter"/>
</dbReference>
<keyword evidence="12" id="KW-1185">Reference proteome</keyword>
<dbReference type="PANTHER" id="PTHR23277:SF108">
    <property type="entry name" value="FASCICLIN-3"/>
    <property type="match status" value="1"/>
</dbReference>
<reference evidence="13" key="1">
    <citation type="submission" date="2025-08" db="UniProtKB">
        <authorList>
            <consortium name="RefSeq"/>
        </authorList>
    </citation>
    <scope>IDENTIFICATION</scope>
    <source>
        <tissue evidence="13">Sperm</tissue>
    </source>
</reference>
<dbReference type="SMART" id="SM00409">
    <property type="entry name" value="IG"/>
    <property type="match status" value="2"/>
</dbReference>
<dbReference type="RefSeq" id="XP_032833202.1">
    <property type="nucleotide sequence ID" value="XM_032977311.1"/>
</dbReference>
<keyword evidence="9" id="KW-1015">Disulfide bond</keyword>
<dbReference type="Gene3D" id="2.60.40.10">
    <property type="entry name" value="Immunoglobulins"/>
    <property type="match status" value="3"/>
</dbReference>
<evidence type="ECO:0000256" key="5">
    <source>
        <dbReference type="ARBA" id="ARBA00022737"/>
    </source>
</evidence>
<evidence type="ECO:0000256" key="4">
    <source>
        <dbReference type="ARBA" id="ARBA00022729"/>
    </source>
</evidence>
<evidence type="ECO:0000256" key="9">
    <source>
        <dbReference type="ARBA" id="ARBA00023157"/>
    </source>
</evidence>
<dbReference type="InterPro" id="IPR051427">
    <property type="entry name" value="Nectin/Nectin-like"/>
</dbReference>
<evidence type="ECO:0000256" key="6">
    <source>
        <dbReference type="ARBA" id="ARBA00022889"/>
    </source>
</evidence>
<keyword evidence="4" id="KW-0732">Signal</keyword>